<dbReference type="InterPro" id="IPR036390">
    <property type="entry name" value="WH_DNA-bd_sf"/>
</dbReference>
<accession>A0ABD4HP56</accession>
<dbReference type="PROSITE" id="PS50949">
    <property type="entry name" value="HTH_GNTR"/>
    <property type="match status" value="1"/>
</dbReference>
<evidence type="ECO:0000256" key="1">
    <source>
        <dbReference type="ARBA" id="ARBA00023015"/>
    </source>
</evidence>
<evidence type="ECO:0000313" key="5">
    <source>
        <dbReference type="EMBL" id="MBA0973055.1"/>
    </source>
</evidence>
<dbReference type="SUPFAM" id="SSF46785">
    <property type="entry name" value="Winged helix' DNA-binding domain"/>
    <property type="match status" value="1"/>
</dbReference>
<dbReference type="InterPro" id="IPR008920">
    <property type="entry name" value="TF_FadR/GntR_C"/>
</dbReference>
<dbReference type="InterPro" id="IPR011711">
    <property type="entry name" value="GntR_C"/>
</dbReference>
<gene>
    <name evidence="5" type="ORF">HWH42_10825</name>
</gene>
<dbReference type="SUPFAM" id="SSF48008">
    <property type="entry name" value="GntR ligand-binding domain-like"/>
    <property type="match status" value="1"/>
</dbReference>
<dbReference type="PANTHER" id="PTHR43537">
    <property type="entry name" value="TRANSCRIPTIONAL REGULATOR, GNTR FAMILY"/>
    <property type="match status" value="1"/>
</dbReference>
<dbReference type="SMART" id="SM00345">
    <property type="entry name" value="HTH_GNTR"/>
    <property type="match status" value="1"/>
</dbReference>
<dbReference type="EMBL" id="JABXJK010000060">
    <property type="protein sequence ID" value="MBA0973055.1"/>
    <property type="molecule type" value="Genomic_DNA"/>
</dbReference>
<keyword evidence="2" id="KW-0238">DNA-binding</keyword>
<dbReference type="InterPro" id="IPR036388">
    <property type="entry name" value="WH-like_DNA-bd_sf"/>
</dbReference>
<keyword evidence="3" id="KW-0804">Transcription</keyword>
<organism evidence="5 6">
    <name type="scientific">Enterococcus gallinarum</name>
    <dbReference type="NCBI Taxonomy" id="1353"/>
    <lineage>
        <taxon>Bacteria</taxon>
        <taxon>Bacillati</taxon>
        <taxon>Bacillota</taxon>
        <taxon>Bacilli</taxon>
        <taxon>Lactobacillales</taxon>
        <taxon>Enterococcaceae</taxon>
        <taxon>Enterococcus</taxon>
    </lineage>
</organism>
<dbReference type="SMART" id="SM00895">
    <property type="entry name" value="FCD"/>
    <property type="match status" value="1"/>
</dbReference>
<dbReference type="AlphaFoldDB" id="A0ABD4HP56"/>
<dbReference type="Proteomes" id="UP000571857">
    <property type="component" value="Unassembled WGS sequence"/>
</dbReference>
<name>A0ABD4HP56_ENTGA</name>
<proteinExistence type="predicted"/>
<evidence type="ECO:0000256" key="2">
    <source>
        <dbReference type="ARBA" id="ARBA00023125"/>
    </source>
</evidence>
<protein>
    <submittedName>
        <fullName evidence="5">GntR family transcriptional regulator</fullName>
    </submittedName>
</protein>
<sequence length="224" mass="26268">MPTPTNYQSLAYEAVKKMIMTSTLYPGMKISKNDLVKKLNIGDTPVREAILRLGKEGLVKVVPQSGTYIAKINMQEVYQALFVRETIEKIVFVEASQVITADQLEDLKKMVQVQKIYDNEKEIDNYFKLDEEFHAAFYAIAEKTFVWQWMQLLNMQLNRYRYLRLMVKDLSRKSITDDHEKLLKFIENKDVDALQEAVRHHLHLIDQDVIKVRAAFPDYFVDDL</sequence>
<evidence type="ECO:0000313" key="6">
    <source>
        <dbReference type="Proteomes" id="UP000571857"/>
    </source>
</evidence>
<keyword evidence="1" id="KW-0805">Transcription regulation</keyword>
<dbReference type="RefSeq" id="WP_176333449.1">
    <property type="nucleotide sequence ID" value="NZ_CAKOCH010000004.1"/>
</dbReference>
<evidence type="ECO:0000256" key="3">
    <source>
        <dbReference type="ARBA" id="ARBA00023163"/>
    </source>
</evidence>
<dbReference type="Gene3D" id="1.20.120.530">
    <property type="entry name" value="GntR ligand-binding domain-like"/>
    <property type="match status" value="1"/>
</dbReference>
<dbReference type="Gene3D" id="1.10.10.10">
    <property type="entry name" value="Winged helix-like DNA-binding domain superfamily/Winged helix DNA-binding domain"/>
    <property type="match status" value="1"/>
</dbReference>
<reference evidence="5 6" key="1">
    <citation type="submission" date="2020-06" db="EMBL/GenBank/DDBJ databases">
        <title>Crossreactivity between MHC class I-restricted antigens from cancer cells and an enterococcal bacteriophage.</title>
        <authorList>
            <person name="Fluckiger A."/>
            <person name="Daillere R."/>
            <person name="Sassi M."/>
            <person name="Cattoir V."/>
            <person name="Kroemer G."/>
            <person name="Zitvogel L."/>
        </authorList>
    </citation>
    <scope>NUCLEOTIDE SEQUENCE [LARGE SCALE GENOMIC DNA]</scope>
    <source>
        <strain evidence="5 6">EG4</strain>
    </source>
</reference>
<dbReference type="Pfam" id="PF00392">
    <property type="entry name" value="GntR"/>
    <property type="match status" value="1"/>
</dbReference>
<dbReference type="GO" id="GO:0003677">
    <property type="term" value="F:DNA binding"/>
    <property type="evidence" value="ECO:0007669"/>
    <property type="project" value="UniProtKB-KW"/>
</dbReference>
<dbReference type="PANTHER" id="PTHR43537:SF51">
    <property type="entry name" value="HTH-TYPE TRANSCRIPTIONAL REGULATOR LGOR-RELATED"/>
    <property type="match status" value="1"/>
</dbReference>
<comment type="caution">
    <text evidence="5">The sequence shown here is derived from an EMBL/GenBank/DDBJ whole genome shotgun (WGS) entry which is preliminary data.</text>
</comment>
<dbReference type="Pfam" id="PF07729">
    <property type="entry name" value="FCD"/>
    <property type="match status" value="1"/>
</dbReference>
<dbReference type="InterPro" id="IPR000524">
    <property type="entry name" value="Tscrpt_reg_HTH_GntR"/>
</dbReference>
<evidence type="ECO:0000259" key="4">
    <source>
        <dbReference type="PROSITE" id="PS50949"/>
    </source>
</evidence>
<feature type="domain" description="HTH gntR-type" evidence="4">
    <location>
        <begin position="5"/>
        <end position="72"/>
    </location>
</feature>